<dbReference type="AlphaFoldDB" id="K7KY54"/>
<reference evidence="1 2" key="1">
    <citation type="journal article" date="2010" name="Nature">
        <title>Genome sequence of the palaeopolyploid soybean.</title>
        <authorList>
            <person name="Schmutz J."/>
            <person name="Cannon S.B."/>
            <person name="Schlueter J."/>
            <person name="Ma J."/>
            <person name="Mitros T."/>
            <person name="Nelson W."/>
            <person name="Hyten D.L."/>
            <person name="Song Q."/>
            <person name="Thelen J.J."/>
            <person name="Cheng J."/>
            <person name="Xu D."/>
            <person name="Hellsten U."/>
            <person name="May G.D."/>
            <person name="Yu Y."/>
            <person name="Sakurai T."/>
            <person name="Umezawa T."/>
            <person name="Bhattacharyya M.K."/>
            <person name="Sandhu D."/>
            <person name="Valliyodan B."/>
            <person name="Lindquist E."/>
            <person name="Peto M."/>
            <person name="Grant D."/>
            <person name="Shu S."/>
            <person name="Goodstein D."/>
            <person name="Barry K."/>
            <person name="Futrell-Griggs M."/>
            <person name="Abernathy B."/>
            <person name="Du J."/>
            <person name="Tian Z."/>
            <person name="Zhu L."/>
            <person name="Gill N."/>
            <person name="Joshi T."/>
            <person name="Libault M."/>
            <person name="Sethuraman A."/>
            <person name="Zhang X.-C."/>
            <person name="Shinozaki K."/>
            <person name="Nguyen H.T."/>
            <person name="Wing R.A."/>
            <person name="Cregan P."/>
            <person name="Specht J."/>
            <person name="Grimwood J."/>
            <person name="Rokhsar D."/>
            <person name="Stacey G."/>
            <person name="Shoemaker R.C."/>
            <person name="Jackson S.A."/>
        </authorList>
    </citation>
    <scope>NUCLEOTIDE SEQUENCE [LARGE SCALE GENOMIC DNA]</scope>
    <source>
        <strain evidence="2">cv. Williams 82</strain>
        <tissue evidence="1">Callus</tissue>
    </source>
</reference>
<proteinExistence type="predicted"/>
<reference evidence="2" key="2">
    <citation type="submission" date="2018-02" db="UniProtKB">
        <authorList>
            <consortium name="EnsemblPlants"/>
        </authorList>
    </citation>
    <scope>IDENTIFICATION</scope>
    <source>
        <strain evidence="2">Williams 82</strain>
    </source>
</reference>
<protein>
    <submittedName>
        <fullName evidence="1 2">Uncharacterized protein</fullName>
    </submittedName>
</protein>
<dbReference type="EMBL" id="CM000839">
    <property type="protein sequence ID" value="KRH56003.1"/>
    <property type="molecule type" value="Genomic_DNA"/>
</dbReference>
<dbReference type="InParanoid" id="K7KY54"/>
<dbReference type="Gramene" id="KRH56003">
    <property type="protein sequence ID" value="KRH56003"/>
    <property type="gene ID" value="GLYMA_06G295800"/>
</dbReference>
<evidence type="ECO:0000313" key="2">
    <source>
        <dbReference type="EnsemblPlants" id="KRH56003"/>
    </source>
</evidence>
<evidence type="ECO:0000313" key="1">
    <source>
        <dbReference type="EMBL" id="KRH56003.1"/>
    </source>
</evidence>
<organism evidence="2">
    <name type="scientific">Glycine max</name>
    <name type="common">Soybean</name>
    <name type="synonym">Glycine hispida</name>
    <dbReference type="NCBI Taxonomy" id="3847"/>
    <lineage>
        <taxon>Eukaryota</taxon>
        <taxon>Viridiplantae</taxon>
        <taxon>Streptophyta</taxon>
        <taxon>Embryophyta</taxon>
        <taxon>Tracheophyta</taxon>
        <taxon>Spermatophyta</taxon>
        <taxon>Magnoliopsida</taxon>
        <taxon>eudicotyledons</taxon>
        <taxon>Gunneridae</taxon>
        <taxon>Pentapetalae</taxon>
        <taxon>rosids</taxon>
        <taxon>fabids</taxon>
        <taxon>Fabales</taxon>
        <taxon>Fabaceae</taxon>
        <taxon>Papilionoideae</taxon>
        <taxon>50 kb inversion clade</taxon>
        <taxon>NPAAA clade</taxon>
        <taxon>indigoferoid/millettioid clade</taxon>
        <taxon>Phaseoleae</taxon>
        <taxon>Glycine</taxon>
        <taxon>Glycine subgen. Soja</taxon>
    </lineage>
</organism>
<dbReference type="Proteomes" id="UP000008827">
    <property type="component" value="Chromosome 6"/>
</dbReference>
<name>K7KY54_SOYBN</name>
<sequence>MFLQKSDIIGEPVAITFHILIILRKQNFDHEIVIFYAYMRPNYLFMVTRNPLTGMHEKLKNRLKYVVFLITIMKFEFKVLYKLFKLYIIRQVKTFIYFLQNI</sequence>
<accession>K7KY54</accession>
<gene>
    <name evidence="1" type="ORF">GLYMA_06G295800</name>
</gene>
<dbReference type="EnsemblPlants" id="KRH56003">
    <property type="protein sequence ID" value="KRH56003"/>
    <property type="gene ID" value="GLYMA_06G295800"/>
</dbReference>
<keyword evidence="3" id="KW-1185">Reference proteome</keyword>
<dbReference type="HOGENOM" id="CLU_2282550_0_0_1"/>
<evidence type="ECO:0000313" key="3">
    <source>
        <dbReference type="Proteomes" id="UP000008827"/>
    </source>
</evidence>
<reference evidence="1" key="3">
    <citation type="submission" date="2018-07" db="EMBL/GenBank/DDBJ databases">
        <title>WGS assembly of Glycine max.</title>
        <authorList>
            <person name="Schmutz J."/>
            <person name="Cannon S."/>
            <person name="Schlueter J."/>
            <person name="Ma J."/>
            <person name="Mitros T."/>
            <person name="Nelson W."/>
            <person name="Hyten D."/>
            <person name="Song Q."/>
            <person name="Thelen J."/>
            <person name="Cheng J."/>
            <person name="Xu D."/>
            <person name="Hellsten U."/>
            <person name="May G."/>
            <person name="Yu Y."/>
            <person name="Sakurai T."/>
            <person name="Umezawa T."/>
            <person name="Bhattacharyya M."/>
            <person name="Sandhu D."/>
            <person name="Valliyodan B."/>
            <person name="Lindquist E."/>
            <person name="Peto M."/>
            <person name="Grant D."/>
            <person name="Shu S."/>
            <person name="Goodstein D."/>
            <person name="Barry K."/>
            <person name="Futrell-Griggs M."/>
            <person name="Abernathy B."/>
            <person name="Du J."/>
            <person name="Tian Z."/>
            <person name="Zhu L."/>
            <person name="Gill N."/>
            <person name="Joshi T."/>
            <person name="Libault M."/>
            <person name="Sethuraman A."/>
            <person name="Zhang X."/>
            <person name="Shinozaki K."/>
            <person name="Nguyen H."/>
            <person name="Wing R."/>
            <person name="Cregan P."/>
            <person name="Specht J."/>
            <person name="Grimwood J."/>
            <person name="Rokhsar D."/>
            <person name="Stacey G."/>
            <person name="Shoemaker R."/>
            <person name="Jackson S."/>
        </authorList>
    </citation>
    <scope>NUCLEOTIDE SEQUENCE</scope>
    <source>
        <tissue evidence="1">Callus</tissue>
    </source>
</reference>
<dbReference type="PaxDb" id="3847-GLYMA06G45046.1"/>